<evidence type="ECO:0000256" key="2">
    <source>
        <dbReference type="ARBA" id="ARBA00010212"/>
    </source>
</evidence>
<dbReference type="GO" id="GO:0005886">
    <property type="term" value="C:plasma membrane"/>
    <property type="evidence" value="ECO:0007669"/>
    <property type="project" value="UniProtKB-SubCell"/>
</dbReference>
<comment type="similarity">
    <text evidence="2">Belongs to the cation diffusion facilitator (CDF) transporter (TC 2.A.4) family. FieF subfamily.</text>
</comment>
<keyword evidence="8 17" id="KW-1133">Transmembrane helix</keyword>
<dbReference type="EMBL" id="RBIG01000001">
    <property type="protein sequence ID" value="RKQ72531.1"/>
    <property type="molecule type" value="Genomic_DNA"/>
</dbReference>
<name>A0A420WNB8_9PROT</name>
<evidence type="ECO:0000256" key="7">
    <source>
        <dbReference type="ARBA" id="ARBA00022906"/>
    </source>
</evidence>
<feature type="domain" description="Cation efflux protein transmembrane" evidence="18">
    <location>
        <begin position="20"/>
        <end position="213"/>
    </location>
</feature>
<sequence>MTDAPASTQANGRLMRLASYAAVSVALVLIAAKLAAWLLTGSVALLSSLIDSVLDAFASIVAFVAIRQALTPADKEHRFGHGKAEPIAALGQAAFIVGSALFLSVEAVRRLWSPQPVAQQEIGIAVMVFSILLTLALVAFQRHVIRRTGSLVVSADSLHYKGDLLINLSIIASLVLTGWFDFPLADPVFALGIALYLVWNARGIGGEALDMLMDRELPDEERRSILVMARDHPGVLGVHDLRTRAAGPDRFIQMHLELDGTTSLAKAHAIADAVEAKIEAAFPGADVIVHQDPHGIPDAPRDNPPAPAGT</sequence>
<dbReference type="Pfam" id="PF16916">
    <property type="entry name" value="ZT_dimer"/>
    <property type="match status" value="1"/>
</dbReference>
<reference evidence="20 21" key="1">
    <citation type="submission" date="2018-10" db="EMBL/GenBank/DDBJ databases">
        <title>Comparative analysis of microorganisms from saline springs in Andes Mountain Range, Colombia.</title>
        <authorList>
            <person name="Rubin E."/>
        </authorList>
    </citation>
    <scope>NUCLEOTIDE SEQUENCE [LARGE SCALE GENOMIC DNA]</scope>
    <source>
        <strain evidence="20 21">USBA 36</strain>
    </source>
</reference>
<evidence type="ECO:0000313" key="20">
    <source>
        <dbReference type="EMBL" id="RKQ72531.1"/>
    </source>
</evidence>
<organism evidence="20 21">
    <name type="scientific">Oceanibaculum indicum</name>
    <dbReference type="NCBI Taxonomy" id="526216"/>
    <lineage>
        <taxon>Bacteria</taxon>
        <taxon>Pseudomonadati</taxon>
        <taxon>Pseudomonadota</taxon>
        <taxon>Alphaproteobacteria</taxon>
        <taxon>Rhodospirillales</taxon>
        <taxon>Oceanibaculaceae</taxon>
        <taxon>Oceanibaculum</taxon>
    </lineage>
</organism>
<evidence type="ECO:0000256" key="12">
    <source>
        <dbReference type="ARBA" id="ARBA00050984"/>
    </source>
</evidence>
<evidence type="ECO:0000256" key="6">
    <source>
        <dbReference type="ARBA" id="ARBA00022692"/>
    </source>
</evidence>
<dbReference type="InterPro" id="IPR050291">
    <property type="entry name" value="CDF_Transporter"/>
</dbReference>
<comment type="caution">
    <text evidence="20">The sequence shown here is derived from an EMBL/GenBank/DDBJ whole genome shotgun (WGS) entry which is preliminary data.</text>
</comment>
<feature type="transmembrane region" description="Helical" evidence="17">
    <location>
        <begin position="117"/>
        <end position="140"/>
    </location>
</feature>
<evidence type="ECO:0000259" key="18">
    <source>
        <dbReference type="Pfam" id="PF01545"/>
    </source>
</evidence>
<evidence type="ECO:0000256" key="16">
    <source>
        <dbReference type="SAM" id="MobiDB-lite"/>
    </source>
</evidence>
<evidence type="ECO:0000256" key="17">
    <source>
        <dbReference type="SAM" id="Phobius"/>
    </source>
</evidence>
<dbReference type="NCBIfam" id="TIGR01297">
    <property type="entry name" value="CDF"/>
    <property type="match status" value="1"/>
</dbReference>
<dbReference type="InterPro" id="IPR058533">
    <property type="entry name" value="Cation_efflux_TM"/>
</dbReference>
<feature type="compositionally biased region" description="Basic and acidic residues" evidence="16">
    <location>
        <begin position="290"/>
        <end position="301"/>
    </location>
</feature>
<gene>
    <name evidence="20" type="ORF">BCL74_0299</name>
</gene>
<dbReference type="AlphaFoldDB" id="A0A420WNB8"/>
<evidence type="ECO:0000256" key="8">
    <source>
        <dbReference type="ARBA" id="ARBA00022989"/>
    </source>
</evidence>
<dbReference type="GO" id="GO:0015341">
    <property type="term" value="F:zinc efflux antiporter activity"/>
    <property type="evidence" value="ECO:0007669"/>
    <property type="project" value="TreeGrafter"/>
</dbReference>
<dbReference type="PANTHER" id="PTHR43840:SF41">
    <property type="entry name" value="CATION-EFFLUX PUMP FIEF"/>
    <property type="match status" value="1"/>
</dbReference>
<feature type="transmembrane region" description="Helical" evidence="17">
    <location>
        <begin position="188"/>
        <end position="205"/>
    </location>
</feature>
<dbReference type="RefSeq" id="WP_147430916.1">
    <property type="nucleotide sequence ID" value="NZ_RBIG01000001.1"/>
</dbReference>
<evidence type="ECO:0000256" key="4">
    <source>
        <dbReference type="ARBA" id="ARBA00022475"/>
    </source>
</evidence>
<feature type="region of interest" description="Disordered" evidence="16">
    <location>
        <begin position="290"/>
        <end position="310"/>
    </location>
</feature>
<dbReference type="Gene3D" id="1.20.1510.10">
    <property type="entry name" value="Cation efflux protein transmembrane domain"/>
    <property type="match status" value="1"/>
</dbReference>
<evidence type="ECO:0000256" key="9">
    <source>
        <dbReference type="ARBA" id="ARBA00023136"/>
    </source>
</evidence>
<feature type="transmembrane region" description="Helical" evidence="17">
    <location>
        <begin position="87"/>
        <end position="105"/>
    </location>
</feature>
<proteinExistence type="inferred from homology"/>
<keyword evidence="5" id="KW-0408">Iron</keyword>
<evidence type="ECO:0000256" key="15">
    <source>
        <dbReference type="ARBA" id="ARBA00072262"/>
    </source>
</evidence>
<evidence type="ECO:0000256" key="11">
    <source>
        <dbReference type="ARBA" id="ARBA00047695"/>
    </source>
</evidence>
<keyword evidence="5" id="KW-0410">Iron transport</keyword>
<keyword evidence="9 17" id="KW-0472">Membrane</keyword>
<evidence type="ECO:0000256" key="5">
    <source>
        <dbReference type="ARBA" id="ARBA00022496"/>
    </source>
</evidence>
<dbReference type="GO" id="GO:0015086">
    <property type="term" value="F:cadmium ion transmembrane transporter activity"/>
    <property type="evidence" value="ECO:0007669"/>
    <property type="project" value="TreeGrafter"/>
</dbReference>
<feature type="transmembrane region" description="Helical" evidence="17">
    <location>
        <begin position="164"/>
        <end position="182"/>
    </location>
</feature>
<protein>
    <recommendedName>
        <fullName evidence="15">Cation-efflux pump FieF</fullName>
    </recommendedName>
    <alternativeName>
        <fullName evidence="14">Protein p34</fullName>
    </alternativeName>
</protein>
<dbReference type="Pfam" id="PF01545">
    <property type="entry name" value="Cation_efflux"/>
    <property type="match status" value="1"/>
</dbReference>
<dbReference type="PANTHER" id="PTHR43840">
    <property type="entry name" value="MITOCHONDRIAL METAL TRANSPORTER 1-RELATED"/>
    <property type="match status" value="1"/>
</dbReference>
<keyword evidence="7" id="KW-0406">Ion transport</keyword>
<dbReference type="InterPro" id="IPR027470">
    <property type="entry name" value="Cation_efflux_CTD"/>
</dbReference>
<keyword evidence="4" id="KW-1003">Cell membrane</keyword>
<dbReference type="Gene3D" id="3.30.70.1350">
    <property type="entry name" value="Cation efflux protein, cytoplasmic domain"/>
    <property type="match status" value="1"/>
</dbReference>
<dbReference type="SUPFAM" id="SSF161111">
    <property type="entry name" value="Cation efflux protein transmembrane domain-like"/>
    <property type="match status" value="1"/>
</dbReference>
<dbReference type="FunFam" id="1.20.1510.10:FF:000001">
    <property type="entry name" value="Ferrous-iron efflux pump FieF"/>
    <property type="match status" value="1"/>
</dbReference>
<dbReference type="InterPro" id="IPR002524">
    <property type="entry name" value="Cation_efflux"/>
</dbReference>
<comment type="subunit">
    <text evidence="13">Homodimer. The subunits are held together in a parallel orientation through zinc binding at the interface of the cytoplasmic domains.</text>
</comment>
<feature type="domain" description="Cation efflux protein cytoplasmic" evidence="19">
    <location>
        <begin position="217"/>
        <end position="294"/>
    </location>
</feature>
<keyword evidence="7" id="KW-0862">Zinc</keyword>
<keyword evidence="7" id="KW-0864">Zinc transport</keyword>
<keyword evidence="6 17" id="KW-0812">Transmembrane</keyword>
<comment type="catalytic activity">
    <reaction evidence="11">
        <text>Zn(2+)(in) + H(+)(out) = Zn(2+)(out) + H(+)(in)</text>
        <dbReference type="Rhea" id="RHEA:28839"/>
        <dbReference type="ChEBI" id="CHEBI:15378"/>
        <dbReference type="ChEBI" id="CHEBI:29105"/>
    </reaction>
</comment>
<dbReference type="InterPro" id="IPR027469">
    <property type="entry name" value="Cation_efflux_TMD_sf"/>
</dbReference>
<dbReference type="FunFam" id="3.30.70.1350:FF:000002">
    <property type="entry name" value="Ferrous-iron efflux pump FieF"/>
    <property type="match status" value="1"/>
</dbReference>
<evidence type="ECO:0000256" key="13">
    <source>
        <dbReference type="ARBA" id="ARBA00062926"/>
    </source>
</evidence>
<comment type="catalytic activity">
    <reaction evidence="12">
        <text>Cd(2+)(in) + H(+)(out) = Cd(2+)(out) + H(+)(in)</text>
        <dbReference type="Rhea" id="RHEA:28739"/>
        <dbReference type="ChEBI" id="CHEBI:15378"/>
        <dbReference type="ChEBI" id="CHEBI:48775"/>
    </reaction>
</comment>
<evidence type="ECO:0000256" key="1">
    <source>
        <dbReference type="ARBA" id="ARBA00004651"/>
    </source>
</evidence>
<dbReference type="InterPro" id="IPR036837">
    <property type="entry name" value="Cation_efflux_CTD_sf"/>
</dbReference>
<feature type="transmembrane region" description="Helical" evidence="17">
    <location>
        <begin position="17"/>
        <end position="39"/>
    </location>
</feature>
<accession>A0A420WNB8</accession>
<dbReference type="Proteomes" id="UP000277424">
    <property type="component" value="Unassembled WGS sequence"/>
</dbReference>
<evidence type="ECO:0000256" key="14">
    <source>
        <dbReference type="ARBA" id="ARBA00068882"/>
    </source>
</evidence>
<keyword evidence="3" id="KW-0813">Transport</keyword>
<dbReference type="SUPFAM" id="SSF160240">
    <property type="entry name" value="Cation efflux protein cytoplasmic domain-like"/>
    <property type="match status" value="1"/>
</dbReference>
<dbReference type="GO" id="GO:0015093">
    <property type="term" value="F:ferrous iron transmembrane transporter activity"/>
    <property type="evidence" value="ECO:0007669"/>
    <property type="project" value="TreeGrafter"/>
</dbReference>
<evidence type="ECO:0000313" key="21">
    <source>
        <dbReference type="Proteomes" id="UP000277424"/>
    </source>
</evidence>
<evidence type="ECO:0000256" key="10">
    <source>
        <dbReference type="ARBA" id="ARBA00035584"/>
    </source>
</evidence>
<comment type="subcellular location">
    <subcellularLocation>
        <location evidence="1">Cell membrane</location>
        <topology evidence="1">Multi-pass membrane protein</topology>
    </subcellularLocation>
</comment>
<evidence type="ECO:0000256" key="3">
    <source>
        <dbReference type="ARBA" id="ARBA00022448"/>
    </source>
</evidence>
<dbReference type="OrthoDB" id="9806522at2"/>
<evidence type="ECO:0000259" key="19">
    <source>
        <dbReference type="Pfam" id="PF16916"/>
    </source>
</evidence>
<comment type="catalytic activity">
    <reaction evidence="10">
        <text>Fe(2+)(in) + H(+)(out) = Fe(2+)(out) + H(+)(in)</text>
        <dbReference type="Rhea" id="RHEA:29439"/>
        <dbReference type="ChEBI" id="CHEBI:15378"/>
        <dbReference type="ChEBI" id="CHEBI:29033"/>
    </reaction>
</comment>
<feature type="transmembrane region" description="Helical" evidence="17">
    <location>
        <begin position="45"/>
        <end position="66"/>
    </location>
</feature>
<dbReference type="GO" id="GO:0006882">
    <property type="term" value="P:intracellular zinc ion homeostasis"/>
    <property type="evidence" value="ECO:0007669"/>
    <property type="project" value="TreeGrafter"/>
</dbReference>